<evidence type="ECO:0000256" key="5">
    <source>
        <dbReference type="ARBA" id="ARBA00022679"/>
    </source>
</evidence>
<keyword evidence="9" id="KW-1185">Reference proteome</keyword>
<comment type="pathway">
    <text evidence="2">Protein modification; protein glycosylation.</text>
</comment>
<gene>
    <name evidence="8" type="ORF">LSAT_V11C900475000</name>
</gene>
<protein>
    <recommendedName>
        <fullName evidence="4">ditrans,polycis-polyprenyl diphosphate synthase [(2E,6E)-farnesyldiphosphate specific]</fullName>
        <ecNumber evidence="4">2.5.1.87</ecNumber>
    </recommendedName>
</protein>
<dbReference type="EMBL" id="NBSK02000009">
    <property type="protein sequence ID" value="KAJ0184859.1"/>
    <property type="molecule type" value="Genomic_DNA"/>
</dbReference>
<sequence length="182" mass="20910">MRSLSNQNLGKVVSLTMDLVGGPQKIFHKILKEKMHAIESYLIANGIVKTYEDLNLDRVKYLGIVVDSDEARETSKVIELLEWLSDIGVKKVCLYDKEGVLKKSKEVFLEKFDFMKTLRVQESRVPLTGKCLEASYNCEYGLFLQKQAFPNVQMMVESLLNENINKHESFKVQKPGKIWCLC</sequence>
<dbReference type="EC" id="2.5.1.87" evidence="4"/>
<keyword evidence="6" id="KW-0460">Magnesium</keyword>
<dbReference type="PANTHER" id="PTHR21528:SF0">
    <property type="entry name" value="DEHYDRODOLICHYL DIPHOSPHATE SYNTHASE COMPLEX SUBUNIT NUS1"/>
    <property type="match status" value="1"/>
</dbReference>
<evidence type="ECO:0000256" key="1">
    <source>
        <dbReference type="ARBA" id="ARBA00001946"/>
    </source>
</evidence>
<evidence type="ECO:0000256" key="4">
    <source>
        <dbReference type="ARBA" id="ARBA00012596"/>
    </source>
</evidence>
<name>A0A9R1UCY5_LACSA</name>
<dbReference type="PANTHER" id="PTHR21528">
    <property type="entry name" value="DEHYDRODOLICHYL DIPHOSPHATE SYNTHASE COMPLEX SUBUNIT NUS1"/>
    <property type="match status" value="1"/>
</dbReference>
<keyword evidence="5" id="KW-0808">Transferase</keyword>
<dbReference type="Proteomes" id="UP000235145">
    <property type="component" value="Unassembled WGS sequence"/>
</dbReference>
<proteinExistence type="inferred from homology"/>
<comment type="cofactor">
    <cofactor evidence="1">
        <name>Mg(2+)</name>
        <dbReference type="ChEBI" id="CHEBI:18420"/>
    </cofactor>
</comment>
<evidence type="ECO:0000256" key="6">
    <source>
        <dbReference type="ARBA" id="ARBA00022842"/>
    </source>
</evidence>
<comment type="similarity">
    <text evidence="3">Belongs to the UPP synthase family.</text>
</comment>
<evidence type="ECO:0000313" key="8">
    <source>
        <dbReference type="EMBL" id="KAJ0184859.1"/>
    </source>
</evidence>
<accession>A0A9R1UCY5</accession>
<organism evidence="8 9">
    <name type="scientific">Lactuca sativa</name>
    <name type="common">Garden lettuce</name>
    <dbReference type="NCBI Taxonomy" id="4236"/>
    <lineage>
        <taxon>Eukaryota</taxon>
        <taxon>Viridiplantae</taxon>
        <taxon>Streptophyta</taxon>
        <taxon>Embryophyta</taxon>
        <taxon>Tracheophyta</taxon>
        <taxon>Spermatophyta</taxon>
        <taxon>Magnoliopsida</taxon>
        <taxon>eudicotyledons</taxon>
        <taxon>Gunneridae</taxon>
        <taxon>Pentapetalae</taxon>
        <taxon>asterids</taxon>
        <taxon>campanulids</taxon>
        <taxon>Asterales</taxon>
        <taxon>Asteraceae</taxon>
        <taxon>Cichorioideae</taxon>
        <taxon>Cichorieae</taxon>
        <taxon>Lactucinae</taxon>
        <taxon>Lactuca</taxon>
    </lineage>
</organism>
<evidence type="ECO:0000313" key="9">
    <source>
        <dbReference type="Proteomes" id="UP000235145"/>
    </source>
</evidence>
<reference evidence="8 9" key="1">
    <citation type="journal article" date="2017" name="Nat. Commun.">
        <title>Genome assembly with in vitro proximity ligation data and whole-genome triplication in lettuce.</title>
        <authorList>
            <person name="Reyes-Chin-Wo S."/>
            <person name="Wang Z."/>
            <person name="Yang X."/>
            <person name="Kozik A."/>
            <person name="Arikit S."/>
            <person name="Song C."/>
            <person name="Xia L."/>
            <person name="Froenicke L."/>
            <person name="Lavelle D.O."/>
            <person name="Truco M.J."/>
            <person name="Xia R."/>
            <person name="Zhu S."/>
            <person name="Xu C."/>
            <person name="Xu H."/>
            <person name="Xu X."/>
            <person name="Cox K."/>
            <person name="Korf I."/>
            <person name="Meyers B.C."/>
            <person name="Michelmore R.W."/>
        </authorList>
    </citation>
    <scope>NUCLEOTIDE SEQUENCE [LARGE SCALE GENOMIC DNA]</scope>
    <source>
        <strain evidence="9">cv. Salinas</strain>
        <tissue evidence="8">Seedlings</tissue>
    </source>
</reference>
<dbReference type="InterPro" id="IPR038887">
    <property type="entry name" value="Nus1/NgBR"/>
</dbReference>
<comment type="caution">
    <text evidence="8">The sequence shown here is derived from an EMBL/GenBank/DDBJ whole genome shotgun (WGS) entry which is preliminary data.</text>
</comment>
<dbReference type="GO" id="GO:1904423">
    <property type="term" value="C:dehydrodolichyl diphosphate synthase complex"/>
    <property type="evidence" value="ECO:0000318"/>
    <property type="project" value="GO_Central"/>
</dbReference>
<evidence type="ECO:0000256" key="3">
    <source>
        <dbReference type="ARBA" id="ARBA00005432"/>
    </source>
</evidence>
<evidence type="ECO:0000256" key="7">
    <source>
        <dbReference type="ARBA" id="ARBA00047353"/>
    </source>
</evidence>
<evidence type="ECO:0000256" key="2">
    <source>
        <dbReference type="ARBA" id="ARBA00004922"/>
    </source>
</evidence>
<dbReference type="AlphaFoldDB" id="A0A9R1UCY5"/>
<dbReference type="GO" id="GO:0005789">
    <property type="term" value="C:endoplasmic reticulum membrane"/>
    <property type="evidence" value="ECO:0000318"/>
    <property type="project" value="GO_Central"/>
</dbReference>
<comment type="catalytic activity">
    <reaction evidence="7">
        <text>n isopentenyl diphosphate + (2E,6E)-farnesyl diphosphate = a di-trans,poly-cis-polyprenyl diphosphate + n diphosphate</text>
        <dbReference type="Rhea" id="RHEA:53008"/>
        <dbReference type="Rhea" id="RHEA-COMP:19494"/>
        <dbReference type="ChEBI" id="CHEBI:33019"/>
        <dbReference type="ChEBI" id="CHEBI:128769"/>
        <dbReference type="ChEBI" id="CHEBI:136960"/>
        <dbReference type="ChEBI" id="CHEBI:175763"/>
        <dbReference type="EC" id="2.5.1.87"/>
    </reaction>
</comment>
<dbReference type="GO" id="GO:0045547">
    <property type="term" value="F:ditrans,polycis-polyprenyl diphosphate synthase [(2E,6E)-farnesyl diphosphate specific] activity"/>
    <property type="evidence" value="ECO:0007669"/>
    <property type="project" value="UniProtKB-EC"/>
</dbReference>